<dbReference type="InterPro" id="IPR036890">
    <property type="entry name" value="HATPase_C_sf"/>
</dbReference>
<reference evidence="1" key="1">
    <citation type="submission" date="2022-07" db="EMBL/GenBank/DDBJ databases">
        <title>Enhanced cultured diversity of the mouse gut microbiota enables custom-made synthetic communities.</title>
        <authorList>
            <person name="Afrizal A."/>
        </authorList>
    </citation>
    <scope>NUCLEOTIDE SEQUENCE</scope>
    <source>
        <strain evidence="1">DSM 29186</strain>
    </source>
</reference>
<dbReference type="Proteomes" id="UP001140817">
    <property type="component" value="Unassembled WGS sequence"/>
</dbReference>
<organism evidence="1 2">
    <name type="scientific">Terrisporobacter muris</name>
    <dbReference type="NCBI Taxonomy" id="2963284"/>
    <lineage>
        <taxon>Bacteria</taxon>
        <taxon>Bacillati</taxon>
        <taxon>Bacillota</taxon>
        <taxon>Clostridia</taxon>
        <taxon>Peptostreptococcales</taxon>
        <taxon>Peptostreptococcaceae</taxon>
        <taxon>Terrisporobacter</taxon>
    </lineage>
</organism>
<dbReference type="EMBL" id="JANKBY010000026">
    <property type="protein sequence ID" value="MCR1821930.1"/>
    <property type="molecule type" value="Genomic_DNA"/>
</dbReference>
<keyword evidence="2" id="KW-1185">Reference proteome</keyword>
<comment type="caution">
    <text evidence="1">The sequence shown here is derived from an EMBL/GenBank/DDBJ whole genome shotgun (WGS) entry which is preliminary data.</text>
</comment>
<dbReference type="SUPFAM" id="SSF55874">
    <property type="entry name" value="ATPase domain of HSP90 chaperone/DNA topoisomerase II/histidine kinase"/>
    <property type="match status" value="1"/>
</dbReference>
<dbReference type="Gene3D" id="3.30.565.10">
    <property type="entry name" value="Histidine kinase-like ATPase, C-terminal domain"/>
    <property type="match status" value="1"/>
</dbReference>
<evidence type="ECO:0000313" key="2">
    <source>
        <dbReference type="Proteomes" id="UP001140817"/>
    </source>
</evidence>
<dbReference type="RefSeq" id="WP_139045044.1">
    <property type="nucleotide sequence ID" value="NZ_JANKBY010000026.1"/>
</dbReference>
<gene>
    <name evidence="1" type="ORF">NSA58_03925</name>
</gene>
<sequence length="46" mass="5087">MWAVIDLAIVKSIVKAHNGKIEVDSMLGKESNFKVYLPLKYVSHGG</sequence>
<dbReference type="AlphaFoldDB" id="A0A9X2M8J2"/>
<name>A0A9X2M8J2_9FIRM</name>
<evidence type="ECO:0000313" key="1">
    <source>
        <dbReference type="EMBL" id="MCR1821930.1"/>
    </source>
</evidence>
<protein>
    <submittedName>
        <fullName evidence="1">Uncharacterized protein</fullName>
    </submittedName>
</protein>
<proteinExistence type="predicted"/>
<accession>A0A9X2M8J2</accession>